<dbReference type="AlphaFoldDB" id="A0A430I086"/>
<keyword evidence="2" id="KW-1133">Transmembrane helix</keyword>
<protein>
    <submittedName>
        <fullName evidence="3">Uncharacterized protein</fullName>
    </submittedName>
</protein>
<sequence>MDSLPGTLRSIATWCWRGGLLAFIVTTVMARDSWDTNIGASFALALAMFLVCAAQAATFVALWIWVAGRARGELTDPATPLRNLLWGATTVLLLAAALLMFTGFEFSSPGIIYLLGSAVVTGLAAASVSVEASQRSRHPSEQNQLRTSAPAPAPRRPPRWWRWSDRRRP</sequence>
<keyword evidence="2" id="KW-0472">Membrane</keyword>
<keyword evidence="2" id="KW-0812">Transmembrane</keyword>
<organism evidence="3 4">
    <name type="scientific">Corynebacterium hylobatis</name>
    <dbReference type="NCBI Taxonomy" id="1859290"/>
    <lineage>
        <taxon>Bacteria</taxon>
        <taxon>Bacillati</taxon>
        <taxon>Actinomycetota</taxon>
        <taxon>Actinomycetes</taxon>
        <taxon>Mycobacteriales</taxon>
        <taxon>Corynebacteriaceae</taxon>
        <taxon>Corynebacterium</taxon>
    </lineage>
</organism>
<dbReference type="EMBL" id="RXHJ01000004">
    <property type="protein sequence ID" value="RSZ64727.1"/>
    <property type="molecule type" value="Genomic_DNA"/>
</dbReference>
<reference evidence="3 4" key="1">
    <citation type="submission" date="2018-12" db="EMBL/GenBank/DDBJ databases">
        <title>YIM 101343 draft genome.</title>
        <authorList>
            <person name="Chen X."/>
        </authorList>
    </citation>
    <scope>NUCLEOTIDE SEQUENCE [LARGE SCALE GENOMIC DNA]</scope>
    <source>
        <strain evidence="3 4">YIM 101343</strain>
    </source>
</reference>
<evidence type="ECO:0000313" key="3">
    <source>
        <dbReference type="EMBL" id="RSZ64727.1"/>
    </source>
</evidence>
<feature type="transmembrane region" description="Helical" evidence="2">
    <location>
        <begin position="12"/>
        <end position="30"/>
    </location>
</feature>
<gene>
    <name evidence="3" type="ORF">EAH68_03770</name>
</gene>
<comment type="caution">
    <text evidence="3">The sequence shown here is derived from an EMBL/GenBank/DDBJ whole genome shotgun (WGS) entry which is preliminary data.</text>
</comment>
<feature type="transmembrane region" description="Helical" evidence="2">
    <location>
        <begin position="84"/>
        <end position="104"/>
    </location>
</feature>
<feature type="transmembrane region" description="Helical" evidence="2">
    <location>
        <begin position="42"/>
        <end position="64"/>
    </location>
</feature>
<accession>A0A430I086</accession>
<feature type="region of interest" description="Disordered" evidence="1">
    <location>
        <begin position="132"/>
        <end position="169"/>
    </location>
</feature>
<evidence type="ECO:0000256" key="1">
    <source>
        <dbReference type="SAM" id="MobiDB-lite"/>
    </source>
</evidence>
<name>A0A430I086_9CORY</name>
<feature type="transmembrane region" description="Helical" evidence="2">
    <location>
        <begin position="110"/>
        <end position="130"/>
    </location>
</feature>
<proteinExistence type="predicted"/>
<dbReference type="Proteomes" id="UP000274907">
    <property type="component" value="Unassembled WGS sequence"/>
</dbReference>
<keyword evidence="4" id="KW-1185">Reference proteome</keyword>
<evidence type="ECO:0000256" key="2">
    <source>
        <dbReference type="SAM" id="Phobius"/>
    </source>
</evidence>
<dbReference type="RefSeq" id="WP_126119993.1">
    <property type="nucleotide sequence ID" value="NZ_RXHJ01000004.1"/>
</dbReference>
<evidence type="ECO:0000313" key="4">
    <source>
        <dbReference type="Proteomes" id="UP000274907"/>
    </source>
</evidence>